<dbReference type="GeneID" id="89926263"/>
<dbReference type="EMBL" id="JAVRRT010000007">
    <property type="protein sequence ID" value="KAK5170332.1"/>
    <property type="molecule type" value="Genomic_DNA"/>
</dbReference>
<dbReference type="RefSeq" id="XP_064659530.1">
    <property type="nucleotide sequence ID" value="XM_064802169.1"/>
</dbReference>
<keyword evidence="2" id="KW-1185">Reference proteome</keyword>
<evidence type="ECO:0000313" key="2">
    <source>
        <dbReference type="Proteomes" id="UP001337655"/>
    </source>
</evidence>
<dbReference type="Proteomes" id="UP001337655">
    <property type="component" value="Unassembled WGS sequence"/>
</dbReference>
<gene>
    <name evidence="1" type="ORF">LTR77_004919</name>
</gene>
<sequence length="142" mass="15727">MADSAHPGEKLDQRSNAEIAANFERLRKILRKECDEAGEKIARNFASLEAAFAIVARAYKGDGKDEYIINGTARDISEEVAAPRRGAGTWEEFWRVVEEMAVELMASDFSEAKWKMLVGKYFKLSEAPAAHDDGTVQPEGSS</sequence>
<dbReference type="AlphaFoldDB" id="A0AAV9PDY1"/>
<organism evidence="1 2">
    <name type="scientific">Saxophila tyrrhenica</name>
    <dbReference type="NCBI Taxonomy" id="1690608"/>
    <lineage>
        <taxon>Eukaryota</taxon>
        <taxon>Fungi</taxon>
        <taxon>Dikarya</taxon>
        <taxon>Ascomycota</taxon>
        <taxon>Pezizomycotina</taxon>
        <taxon>Dothideomycetes</taxon>
        <taxon>Dothideomycetidae</taxon>
        <taxon>Mycosphaerellales</taxon>
        <taxon>Extremaceae</taxon>
        <taxon>Saxophila</taxon>
    </lineage>
</organism>
<accession>A0AAV9PDY1</accession>
<reference evidence="1 2" key="1">
    <citation type="submission" date="2023-08" db="EMBL/GenBank/DDBJ databases">
        <title>Black Yeasts Isolated from many extreme environments.</title>
        <authorList>
            <person name="Coleine C."/>
            <person name="Stajich J.E."/>
            <person name="Selbmann L."/>
        </authorList>
    </citation>
    <scope>NUCLEOTIDE SEQUENCE [LARGE SCALE GENOMIC DNA]</scope>
    <source>
        <strain evidence="1 2">CCFEE 5935</strain>
    </source>
</reference>
<evidence type="ECO:0000313" key="1">
    <source>
        <dbReference type="EMBL" id="KAK5170332.1"/>
    </source>
</evidence>
<proteinExistence type="predicted"/>
<comment type="caution">
    <text evidence="1">The sequence shown here is derived from an EMBL/GenBank/DDBJ whole genome shotgun (WGS) entry which is preliminary data.</text>
</comment>
<protein>
    <submittedName>
        <fullName evidence="1">Uncharacterized protein</fullName>
    </submittedName>
</protein>
<name>A0AAV9PDY1_9PEZI</name>